<feature type="non-terminal residue" evidence="1">
    <location>
        <position position="32"/>
    </location>
</feature>
<reference evidence="1" key="1">
    <citation type="journal article" date="2014" name="Front. Microbiol.">
        <title>High frequency of phylogenetically diverse reductive dehalogenase-homologous genes in deep subseafloor sedimentary metagenomes.</title>
        <authorList>
            <person name="Kawai M."/>
            <person name="Futagami T."/>
            <person name="Toyoda A."/>
            <person name="Takaki Y."/>
            <person name="Nishi S."/>
            <person name="Hori S."/>
            <person name="Arai W."/>
            <person name="Tsubouchi T."/>
            <person name="Morono Y."/>
            <person name="Uchiyama I."/>
            <person name="Ito T."/>
            <person name="Fujiyama A."/>
            <person name="Inagaki F."/>
            <person name="Takami H."/>
        </authorList>
    </citation>
    <scope>NUCLEOTIDE SEQUENCE</scope>
    <source>
        <strain evidence="1">Expedition CK06-06</strain>
    </source>
</reference>
<gene>
    <name evidence="1" type="ORF">S06H3_35636</name>
</gene>
<accession>X1P0Z9</accession>
<evidence type="ECO:0000313" key="1">
    <source>
        <dbReference type="EMBL" id="GAI24584.1"/>
    </source>
</evidence>
<protein>
    <submittedName>
        <fullName evidence="1">Uncharacterized protein</fullName>
    </submittedName>
</protein>
<dbReference type="AlphaFoldDB" id="X1P0Z9"/>
<sequence length="32" mass="3552">MLDFDRYQIPGGQCGYKGFSDQCVEAHNTSPS</sequence>
<comment type="caution">
    <text evidence="1">The sequence shown here is derived from an EMBL/GenBank/DDBJ whole genome shotgun (WGS) entry which is preliminary data.</text>
</comment>
<dbReference type="EMBL" id="BARV01021520">
    <property type="protein sequence ID" value="GAI24584.1"/>
    <property type="molecule type" value="Genomic_DNA"/>
</dbReference>
<organism evidence="1">
    <name type="scientific">marine sediment metagenome</name>
    <dbReference type="NCBI Taxonomy" id="412755"/>
    <lineage>
        <taxon>unclassified sequences</taxon>
        <taxon>metagenomes</taxon>
        <taxon>ecological metagenomes</taxon>
    </lineage>
</organism>
<proteinExistence type="predicted"/>
<name>X1P0Z9_9ZZZZ</name>